<dbReference type="Proteomes" id="UP000829291">
    <property type="component" value="Chromosome 1"/>
</dbReference>
<organism evidence="3 4">
    <name type="scientific">Neodiprion lecontei</name>
    <name type="common">Redheaded pine sawfly</name>
    <dbReference type="NCBI Taxonomy" id="441921"/>
    <lineage>
        <taxon>Eukaryota</taxon>
        <taxon>Metazoa</taxon>
        <taxon>Ecdysozoa</taxon>
        <taxon>Arthropoda</taxon>
        <taxon>Hexapoda</taxon>
        <taxon>Insecta</taxon>
        <taxon>Pterygota</taxon>
        <taxon>Neoptera</taxon>
        <taxon>Endopterygota</taxon>
        <taxon>Hymenoptera</taxon>
        <taxon>Tenthredinoidea</taxon>
        <taxon>Diprionidae</taxon>
        <taxon>Diprioninae</taxon>
        <taxon>Neodiprion</taxon>
    </lineage>
</organism>
<evidence type="ECO:0000313" key="3">
    <source>
        <dbReference type="Proteomes" id="UP000829291"/>
    </source>
</evidence>
<feature type="chain" id="PRO_5047432898" evidence="2">
    <location>
        <begin position="21"/>
        <end position="203"/>
    </location>
</feature>
<proteinExistence type="predicted"/>
<keyword evidence="1" id="KW-0812">Transmembrane</keyword>
<sequence length="203" mass="21242">MFMKIVVLTAVLAIAHDVNAAIVPSYCDNGTQAGLQGAIDGTMNNVITVLVDLGLGNSDMNNTLAKIQLYLLDVLNLVVNISGSSSTSSTSSSILNLCISILVKLLNIYIDVSLGGNNGGTGLSCDDYSSAVDSYNSSAISNMTSMENQMSNDVYIDLLGLLVIIVNLVVDIIVKLCITIKVNLLGLVNVDADVNLNAVVKAL</sequence>
<protein>
    <submittedName>
        <fullName evidence="4">Uncharacterized protein LOC124293228</fullName>
    </submittedName>
</protein>
<reference evidence="4" key="1">
    <citation type="submission" date="2025-08" db="UniProtKB">
        <authorList>
            <consortium name="RefSeq"/>
        </authorList>
    </citation>
    <scope>IDENTIFICATION</scope>
    <source>
        <tissue evidence="4">Thorax and Abdomen</tissue>
    </source>
</reference>
<dbReference type="GeneID" id="124293228"/>
<keyword evidence="3" id="KW-1185">Reference proteome</keyword>
<keyword evidence="2" id="KW-0732">Signal</keyword>
<evidence type="ECO:0000313" key="4">
    <source>
        <dbReference type="RefSeq" id="XP_046589224.1"/>
    </source>
</evidence>
<feature type="transmembrane region" description="Helical" evidence="1">
    <location>
        <begin position="154"/>
        <end position="174"/>
    </location>
</feature>
<feature type="signal peptide" evidence="2">
    <location>
        <begin position="1"/>
        <end position="20"/>
    </location>
</feature>
<name>A0ABM3FMH4_NEOLC</name>
<keyword evidence="1" id="KW-1133">Transmembrane helix</keyword>
<accession>A0ABM3FMH4</accession>
<gene>
    <name evidence="4" type="primary">LOC124293228</name>
</gene>
<evidence type="ECO:0000256" key="1">
    <source>
        <dbReference type="SAM" id="Phobius"/>
    </source>
</evidence>
<dbReference type="RefSeq" id="XP_046589224.1">
    <property type="nucleotide sequence ID" value="XM_046733268.1"/>
</dbReference>
<evidence type="ECO:0000256" key="2">
    <source>
        <dbReference type="SAM" id="SignalP"/>
    </source>
</evidence>
<keyword evidence="1" id="KW-0472">Membrane</keyword>